<evidence type="ECO:0000313" key="2">
    <source>
        <dbReference type="EMBL" id="SKA76692.1"/>
    </source>
</evidence>
<dbReference type="EMBL" id="FUYH01000001">
    <property type="protein sequence ID" value="SKA76692.1"/>
    <property type="molecule type" value="Genomic_DNA"/>
</dbReference>
<dbReference type="Pfam" id="PF26353">
    <property type="entry name" value="YhfM"/>
    <property type="match status" value="1"/>
</dbReference>
<dbReference type="RefSeq" id="WP_078695276.1">
    <property type="nucleotide sequence ID" value="NZ_FUYH01000001.1"/>
</dbReference>
<dbReference type="AlphaFoldDB" id="A0A1T4WHC8"/>
<name>A0A1T4WHC8_9CLOT</name>
<accession>A0A1T4WHC8</accession>
<keyword evidence="3" id="KW-1185">Reference proteome</keyword>
<feature type="domain" description="YhfM-like" evidence="1">
    <location>
        <begin position="32"/>
        <end position="131"/>
    </location>
</feature>
<evidence type="ECO:0000259" key="1">
    <source>
        <dbReference type="Pfam" id="PF26353"/>
    </source>
</evidence>
<gene>
    <name evidence="2" type="ORF">SAMN05443428_101245</name>
</gene>
<dbReference type="OrthoDB" id="1931871at2"/>
<dbReference type="InterPro" id="IPR058780">
    <property type="entry name" value="YhfM-like_dom"/>
</dbReference>
<sequence>MKKIILLLIIPFLFTSCIGGKKNQNLMSLGLNKDIERITVTNNKYAGKYTIIDKKTIERFSNTILEAKDAKSDSGLESDFTFEFYSESKSIASFKYIAGIDDESTANLYDDKGRLYHVDNSIEDEFINRLMKKGNFKHVSEYYESLLSLIFEKTNIQKGQIAVVDIRKDFLVTKYITSIEQKKMIESIDNKGITVKFPKEAEKYDYYILIDTRKYNDNTCKTYVTVTDSLGSKVIYVLEGNYIDSKWSYYIKFK</sequence>
<dbReference type="Proteomes" id="UP000190105">
    <property type="component" value="Unassembled WGS sequence"/>
</dbReference>
<organism evidence="2 3">
    <name type="scientific">Caloramator quimbayensis</name>
    <dbReference type="NCBI Taxonomy" id="1147123"/>
    <lineage>
        <taxon>Bacteria</taxon>
        <taxon>Bacillati</taxon>
        <taxon>Bacillota</taxon>
        <taxon>Clostridia</taxon>
        <taxon>Eubacteriales</taxon>
        <taxon>Clostridiaceae</taxon>
        <taxon>Caloramator</taxon>
    </lineage>
</organism>
<dbReference type="PROSITE" id="PS51257">
    <property type="entry name" value="PROKAR_LIPOPROTEIN"/>
    <property type="match status" value="1"/>
</dbReference>
<dbReference type="STRING" id="1147123.SAMN05443428_101245"/>
<reference evidence="3" key="1">
    <citation type="submission" date="2017-02" db="EMBL/GenBank/DDBJ databases">
        <authorList>
            <person name="Varghese N."/>
            <person name="Submissions S."/>
        </authorList>
    </citation>
    <scope>NUCLEOTIDE SEQUENCE [LARGE SCALE GENOMIC DNA]</scope>
    <source>
        <strain evidence="3">USBA 833</strain>
    </source>
</reference>
<evidence type="ECO:0000313" key="3">
    <source>
        <dbReference type="Proteomes" id="UP000190105"/>
    </source>
</evidence>
<proteinExistence type="predicted"/>
<protein>
    <recommendedName>
        <fullName evidence="1">YhfM-like domain-containing protein</fullName>
    </recommendedName>
</protein>